<evidence type="ECO:0000313" key="3">
    <source>
        <dbReference type="Proteomes" id="UP000327013"/>
    </source>
</evidence>
<accession>A0A5N6RHR1</accession>
<feature type="compositionally biased region" description="Basic and acidic residues" evidence="1">
    <location>
        <begin position="11"/>
        <end position="20"/>
    </location>
</feature>
<proteinExistence type="predicted"/>
<dbReference type="EMBL" id="CM017326">
    <property type="protein sequence ID" value="KAE8077410.1"/>
    <property type="molecule type" value="Genomic_DNA"/>
</dbReference>
<sequence length="103" mass="11309">MAEELGVETTETPKSENHRSELLLGAADVGPVGVGELMGMGKQQYGCKLNPPSHLSSFESGCKLNQGFLIQSLETQIEKRPWETISVSSGRYPDTEELFFLGY</sequence>
<feature type="region of interest" description="Disordered" evidence="1">
    <location>
        <begin position="1"/>
        <end position="20"/>
    </location>
</feature>
<evidence type="ECO:0000256" key="1">
    <source>
        <dbReference type="SAM" id="MobiDB-lite"/>
    </source>
</evidence>
<evidence type="ECO:0000313" key="2">
    <source>
        <dbReference type="EMBL" id="KAE8077410.1"/>
    </source>
</evidence>
<gene>
    <name evidence="2" type="ORF">FH972_015977</name>
</gene>
<protein>
    <submittedName>
        <fullName evidence="2">Uncharacterized protein</fullName>
    </submittedName>
</protein>
<reference evidence="2 3" key="1">
    <citation type="submission" date="2019-06" db="EMBL/GenBank/DDBJ databases">
        <title>A chromosomal-level reference genome of Carpinus fangiana (Coryloideae, Betulaceae).</title>
        <authorList>
            <person name="Yang X."/>
            <person name="Wang Z."/>
            <person name="Zhang L."/>
            <person name="Hao G."/>
            <person name="Liu J."/>
            <person name="Yang Y."/>
        </authorList>
    </citation>
    <scope>NUCLEOTIDE SEQUENCE [LARGE SCALE GENOMIC DNA]</scope>
    <source>
        <strain evidence="2">Cfa_2016G</strain>
        <tissue evidence="2">Leaf</tissue>
    </source>
</reference>
<dbReference type="AlphaFoldDB" id="A0A5N6RHR1"/>
<name>A0A5N6RHR1_9ROSI</name>
<organism evidence="2 3">
    <name type="scientific">Carpinus fangiana</name>
    <dbReference type="NCBI Taxonomy" id="176857"/>
    <lineage>
        <taxon>Eukaryota</taxon>
        <taxon>Viridiplantae</taxon>
        <taxon>Streptophyta</taxon>
        <taxon>Embryophyta</taxon>
        <taxon>Tracheophyta</taxon>
        <taxon>Spermatophyta</taxon>
        <taxon>Magnoliopsida</taxon>
        <taxon>eudicotyledons</taxon>
        <taxon>Gunneridae</taxon>
        <taxon>Pentapetalae</taxon>
        <taxon>rosids</taxon>
        <taxon>fabids</taxon>
        <taxon>Fagales</taxon>
        <taxon>Betulaceae</taxon>
        <taxon>Carpinus</taxon>
    </lineage>
</organism>
<keyword evidence="3" id="KW-1185">Reference proteome</keyword>
<dbReference type="Proteomes" id="UP000327013">
    <property type="component" value="Chromosome 6"/>
</dbReference>